<dbReference type="EMBL" id="VBUU01000062">
    <property type="protein sequence ID" value="TLF92298.1"/>
    <property type="molecule type" value="Genomic_DNA"/>
</dbReference>
<evidence type="ECO:0000256" key="1">
    <source>
        <dbReference type="SAM" id="Phobius"/>
    </source>
</evidence>
<feature type="transmembrane region" description="Helical" evidence="1">
    <location>
        <begin position="52"/>
        <end position="72"/>
    </location>
</feature>
<feature type="transmembrane region" description="Helical" evidence="1">
    <location>
        <begin position="12"/>
        <end position="40"/>
    </location>
</feature>
<dbReference type="RefSeq" id="WP_138459208.1">
    <property type="nucleotide sequence ID" value="NZ_VBUU01000062.1"/>
</dbReference>
<keyword evidence="1" id="KW-0472">Membrane</keyword>
<gene>
    <name evidence="2" type="ORF">FEK35_30750</name>
</gene>
<organism evidence="2 3">
    <name type="scientific">Nocardia cyriacigeorgica</name>
    <dbReference type="NCBI Taxonomy" id="135487"/>
    <lineage>
        <taxon>Bacteria</taxon>
        <taxon>Bacillati</taxon>
        <taxon>Actinomycetota</taxon>
        <taxon>Actinomycetes</taxon>
        <taxon>Mycobacteriales</taxon>
        <taxon>Nocardiaceae</taxon>
        <taxon>Nocardia</taxon>
    </lineage>
</organism>
<feature type="transmembrane region" description="Helical" evidence="1">
    <location>
        <begin position="101"/>
        <end position="124"/>
    </location>
</feature>
<name>A0A5R8P4X0_9NOCA</name>
<accession>A0A5R8P4X0</accession>
<proteinExistence type="predicted"/>
<protein>
    <submittedName>
        <fullName evidence="2">Uncharacterized protein</fullName>
    </submittedName>
</protein>
<dbReference type="Proteomes" id="UP000308349">
    <property type="component" value="Unassembled WGS sequence"/>
</dbReference>
<keyword evidence="1" id="KW-1133">Transmembrane helix</keyword>
<dbReference type="OrthoDB" id="3627672at2"/>
<evidence type="ECO:0000313" key="3">
    <source>
        <dbReference type="Proteomes" id="UP000308349"/>
    </source>
</evidence>
<comment type="caution">
    <text evidence="2">The sequence shown here is derived from an EMBL/GenBank/DDBJ whole genome shotgun (WGS) entry which is preliminary data.</text>
</comment>
<evidence type="ECO:0000313" key="2">
    <source>
        <dbReference type="EMBL" id="TLF92298.1"/>
    </source>
</evidence>
<keyword evidence="1" id="KW-0812">Transmembrane</keyword>
<reference evidence="2 3" key="1">
    <citation type="submission" date="2019-05" db="EMBL/GenBank/DDBJ databases">
        <title>Genomes sequences of two Nocardia cyriacigeorgica environmental isolates, type strains Nocardia asteroides ATCC 19247 and Nocardia cyriacigeorgica DSM 44484.</title>
        <authorList>
            <person name="Vautrin F."/>
            <person name="Bergeron E."/>
            <person name="Dubost A."/>
            <person name="Abrouk D."/>
            <person name="Rodriguez Nava V."/>
            <person name="Pujic P."/>
        </authorList>
    </citation>
    <scope>NUCLEOTIDE SEQUENCE [LARGE SCALE GENOMIC DNA]</scope>
    <source>
        <strain evidence="2 3">EML 1456</strain>
    </source>
</reference>
<feature type="transmembrane region" description="Helical" evidence="1">
    <location>
        <begin position="130"/>
        <end position="153"/>
    </location>
</feature>
<sequence>MMSPTAWRTSGRYVGTILLSTVFLVGFAAMCFVLAMAGWGSADTFAHAASKYVALLGISILVLAVAGIAGLITRTRSTSRIRLDSVDGTAVTAIPGAIPTFALYQLMCFCFAVLLLGASLEIAVSGQPILWIPALALFCLGLFVASTPGLALAGRIRRASLVLTPQEIVYEGWSSRMSLPWSDVTGVLAASMENTPLICVIGWEGAVRNHLRTPSIQFGSNSYRFWKLEVQAPGGAVVLECPRLAADAHRLFRFLTYYAHTPEARMELGTPAALNRWATV</sequence>
<dbReference type="AlphaFoldDB" id="A0A5R8P4X0"/>